<sequence length="237" mass="26247">MNYVLAHGSWHGGWCWRAVAERLRNAGHQVFTPSFTGMGDRAHLLRNDITIDVFIDDLVQVILAEELDDVILVGHSFAGVPITGVADRIPEAIARLVYFDAVVLESGKNAFSNYPKADADARIASAAKATSGLAVPVPERLPPVWGLEPGTEAYDWVMRRMTPHPLASYTTPLVLDRPIGNGLPCTYLHCNKPSHPLLEESRRLVKSLQGWNWIDVPAPHEAHITHPERMSEILLEV</sequence>
<proteinExistence type="predicted"/>
<dbReference type="EMBL" id="PDNV01000006">
    <property type="protein sequence ID" value="PLC53749.1"/>
    <property type="molecule type" value="Genomic_DNA"/>
</dbReference>
<comment type="caution">
    <text evidence="2">The sequence shown here is derived from an EMBL/GenBank/DDBJ whole genome shotgun (WGS) entry which is preliminary data.</text>
</comment>
<name>A0A2N4UFF8_9BURK</name>
<dbReference type="RefSeq" id="WP_102069873.1">
    <property type="nucleotide sequence ID" value="NZ_PDNV01000006.1"/>
</dbReference>
<keyword evidence="3" id="KW-1185">Reference proteome</keyword>
<dbReference type="Gene3D" id="3.40.50.1820">
    <property type="entry name" value="alpha/beta hydrolase"/>
    <property type="match status" value="1"/>
</dbReference>
<keyword evidence="2" id="KW-0378">Hydrolase</keyword>
<dbReference type="Proteomes" id="UP000234328">
    <property type="component" value="Unassembled WGS sequence"/>
</dbReference>
<dbReference type="Pfam" id="PF12697">
    <property type="entry name" value="Abhydrolase_6"/>
    <property type="match status" value="1"/>
</dbReference>
<reference evidence="2 3" key="1">
    <citation type="submission" date="2017-10" db="EMBL/GenBank/DDBJ databases">
        <title>Two draft genome sequences of Pusillimonas sp. strains isolated from a nitrate- and radionuclide-contaminated groundwater in Russia.</title>
        <authorList>
            <person name="Grouzdev D.S."/>
            <person name="Tourova T.P."/>
            <person name="Goeva M.A."/>
            <person name="Babich T.L."/>
            <person name="Sokolova D.S."/>
            <person name="Abdullin R."/>
            <person name="Poltaraus A.B."/>
            <person name="Toshchakov S.V."/>
            <person name="Nazina T.N."/>
        </authorList>
    </citation>
    <scope>NUCLEOTIDE SEQUENCE [LARGE SCALE GENOMIC DNA]</scope>
    <source>
        <strain evidence="2 3">JR1/69-2-13</strain>
    </source>
</reference>
<dbReference type="InterPro" id="IPR000073">
    <property type="entry name" value="AB_hydrolase_1"/>
</dbReference>
<dbReference type="PANTHER" id="PTHR10992:SF1086">
    <property type="entry name" value="AB HYDROLASE-1 DOMAIN-CONTAINING PROTEIN"/>
    <property type="match status" value="1"/>
</dbReference>
<dbReference type="InterPro" id="IPR029058">
    <property type="entry name" value="AB_hydrolase_fold"/>
</dbReference>
<accession>A0A2N4UFF8</accession>
<dbReference type="PANTHER" id="PTHR10992">
    <property type="entry name" value="METHYLESTERASE FAMILY MEMBER"/>
    <property type="match status" value="1"/>
</dbReference>
<feature type="domain" description="AB hydrolase-1" evidence="1">
    <location>
        <begin position="4"/>
        <end position="231"/>
    </location>
</feature>
<evidence type="ECO:0000259" key="1">
    <source>
        <dbReference type="Pfam" id="PF12697"/>
    </source>
</evidence>
<dbReference type="GO" id="GO:0080030">
    <property type="term" value="F:methyl indole-3-acetate esterase activity"/>
    <property type="evidence" value="ECO:0007669"/>
    <property type="project" value="TreeGrafter"/>
</dbReference>
<dbReference type="GO" id="GO:0080032">
    <property type="term" value="F:methyl jasmonate esterase activity"/>
    <property type="evidence" value="ECO:0007669"/>
    <property type="project" value="TreeGrafter"/>
</dbReference>
<organism evidence="2 3">
    <name type="scientific">Pollutimonas nitritireducens</name>
    <dbReference type="NCBI Taxonomy" id="2045209"/>
    <lineage>
        <taxon>Bacteria</taxon>
        <taxon>Pseudomonadati</taxon>
        <taxon>Pseudomonadota</taxon>
        <taxon>Betaproteobacteria</taxon>
        <taxon>Burkholderiales</taxon>
        <taxon>Alcaligenaceae</taxon>
        <taxon>Pollutimonas</taxon>
    </lineage>
</organism>
<evidence type="ECO:0000313" key="3">
    <source>
        <dbReference type="Proteomes" id="UP000234328"/>
    </source>
</evidence>
<dbReference type="SUPFAM" id="SSF53474">
    <property type="entry name" value="alpha/beta-Hydrolases"/>
    <property type="match status" value="1"/>
</dbReference>
<evidence type="ECO:0000313" key="2">
    <source>
        <dbReference type="EMBL" id="PLC53749.1"/>
    </source>
</evidence>
<dbReference type="AlphaFoldDB" id="A0A2N4UFF8"/>
<protein>
    <submittedName>
        <fullName evidence="2">Alpha/beta hydrolase</fullName>
    </submittedName>
</protein>
<dbReference type="InterPro" id="IPR045889">
    <property type="entry name" value="MES/HNL"/>
</dbReference>
<dbReference type="OrthoDB" id="9112061at2"/>
<gene>
    <name evidence="2" type="ORF">CR155_09835</name>
</gene>